<evidence type="ECO:0000313" key="1">
    <source>
        <dbReference type="EMBL" id="BAD85931.1"/>
    </source>
</evidence>
<dbReference type="EMBL" id="AP006878">
    <property type="protein sequence ID" value="BAD85931.1"/>
    <property type="molecule type" value="Genomic_DNA"/>
</dbReference>
<gene>
    <name evidence="1" type="ordered locus">TK1742</name>
</gene>
<keyword evidence="2" id="KW-1185">Reference proteome</keyword>
<dbReference type="HOGENOM" id="CLU_2748398_0_0_2"/>
<dbReference type="KEGG" id="tko:TK1742"/>
<proteinExistence type="predicted"/>
<dbReference type="EnsemblBacteria" id="BAD85931">
    <property type="protein sequence ID" value="BAD85931"/>
    <property type="gene ID" value="TK1742"/>
</dbReference>
<organism evidence="1 2">
    <name type="scientific">Thermococcus kodakarensis (strain ATCC BAA-918 / JCM 12380 / KOD1)</name>
    <name type="common">Pyrococcus kodakaraensis (strain KOD1)</name>
    <dbReference type="NCBI Taxonomy" id="69014"/>
    <lineage>
        <taxon>Archaea</taxon>
        <taxon>Methanobacteriati</taxon>
        <taxon>Methanobacteriota</taxon>
        <taxon>Thermococci</taxon>
        <taxon>Thermococcales</taxon>
        <taxon>Thermococcaceae</taxon>
        <taxon>Thermococcus</taxon>
    </lineage>
</organism>
<dbReference type="InParanoid" id="Q5JJ37"/>
<dbReference type="AlphaFoldDB" id="Q5JJ37"/>
<reference evidence="1 2" key="1">
    <citation type="journal article" date="2005" name="Genome Res.">
        <title>Complete genome sequence of the hyperthermophilic archaeon Thermococcus kodakaraensis KOD1 and comparison with Pyrococcus genomes.</title>
        <authorList>
            <person name="Fukui T."/>
            <person name="Atomi H."/>
            <person name="Kanai T."/>
            <person name="Matsumi R."/>
            <person name="Fujiwara S."/>
            <person name="Imanaka T."/>
        </authorList>
    </citation>
    <scope>NUCLEOTIDE SEQUENCE [LARGE SCALE GENOMIC DNA]</scope>
    <source>
        <strain evidence="2">ATCC BAA-918 / JCM 12380 / KOD1</strain>
    </source>
</reference>
<dbReference type="Proteomes" id="UP000000536">
    <property type="component" value="Chromosome"/>
</dbReference>
<name>Q5JJ37_THEKO</name>
<accession>Q5JJ37</accession>
<evidence type="ECO:0000313" key="2">
    <source>
        <dbReference type="Proteomes" id="UP000000536"/>
    </source>
</evidence>
<protein>
    <submittedName>
        <fullName evidence="1">Uncharacterized protein</fullName>
    </submittedName>
</protein>
<dbReference type="STRING" id="69014.TK1742"/>
<sequence length="70" mass="8190">MEKQKSNKKVEGMLIDCLQRGFSWEFCSKLEDALNRLEKLKRETKRKDLLLALMFKAFLLSAKEEVGLVL</sequence>